<evidence type="ECO:0000313" key="1">
    <source>
        <dbReference type="EMBL" id="MEQ6292190.1"/>
    </source>
</evidence>
<evidence type="ECO:0000313" key="2">
    <source>
        <dbReference type="Proteomes" id="UP001433638"/>
    </source>
</evidence>
<dbReference type="Proteomes" id="UP001433638">
    <property type="component" value="Unassembled WGS sequence"/>
</dbReference>
<name>A0ABV1M9H1_9NEIS</name>
<proteinExistence type="predicted"/>
<protein>
    <submittedName>
        <fullName evidence="1">Uncharacterized protein</fullName>
    </submittedName>
</protein>
<sequence length="81" mass="9041">MTLSGIRHGVMKIVFMYQQDSAPLLAQLHGFLDLTAIASVCPARIPIRADDQIVHMGGDMVDDLTTQPLHDRGNAWLWQKI</sequence>
<comment type="caution">
    <text evidence="1">The sequence shown here is derived from an EMBL/GenBank/DDBJ whole genome shotgun (WGS) entry which is preliminary data.</text>
</comment>
<dbReference type="RefSeq" id="WP_349590118.1">
    <property type="nucleotide sequence ID" value="NZ_JBEFLD010000009.1"/>
</dbReference>
<organism evidence="1 2">
    <name type="scientific">Vogesella oryzagri</name>
    <dbReference type="NCBI Taxonomy" id="3160864"/>
    <lineage>
        <taxon>Bacteria</taxon>
        <taxon>Pseudomonadati</taxon>
        <taxon>Pseudomonadota</taxon>
        <taxon>Betaproteobacteria</taxon>
        <taxon>Neisseriales</taxon>
        <taxon>Chromobacteriaceae</taxon>
        <taxon>Vogesella</taxon>
    </lineage>
</organism>
<keyword evidence="2" id="KW-1185">Reference proteome</keyword>
<dbReference type="EMBL" id="JBEFLD010000009">
    <property type="protein sequence ID" value="MEQ6292190.1"/>
    <property type="molecule type" value="Genomic_DNA"/>
</dbReference>
<accession>A0ABV1M9H1</accession>
<reference evidence="1" key="1">
    <citation type="submission" date="2024-06" db="EMBL/GenBank/DDBJ databases">
        <title>Genome sequence of Vogesella sp. MAHUQ-64.</title>
        <authorList>
            <person name="Huq M.A."/>
        </authorList>
    </citation>
    <scope>NUCLEOTIDE SEQUENCE</scope>
    <source>
        <strain evidence="1">MAHUQ-64</strain>
    </source>
</reference>
<gene>
    <name evidence="1" type="ORF">ABNW52_16365</name>
</gene>